<name>A0A5N5HM51_9ROSA</name>
<evidence type="ECO:0000313" key="3">
    <source>
        <dbReference type="EMBL" id="KAB2627703.1"/>
    </source>
</evidence>
<dbReference type="AlphaFoldDB" id="A0A5N5HM51"/>
<proteinExistence type="predicted"/>
<feature type="region of interest" description="Disordered" evidence="1">
    <location>
        <begin position="37"/>
        <end position="58"/>
    </location>
</feature>
<dbReference type="OrthoDB" id="691329at2759"/>
<dbReference type="Proteomes" id="UP000327157">
    <property type="component" value="Chromosome 8"/>
</dbReference>
<accession>A0A5N5HM51</accession>
<evidence type="ECO:0000259" key="2">
    <source>
        <dbReference type="Pfam" id="PF14309"/>
    </source>
</evidence>
<comment type="caution">
    <text evidence="3">The sequence shown here is derived from an EMBL/GenBank/DDBJ whole genome shotgun (WGS) entry which is preliminary data.</text>
</comment>
<feature type="compositionally biased region" description="Polar residues" evidence="1">
    <location>
        <begin position="107"/>
        <end position="126"/>
    </location>
</feature>
<dbReference type="EMBL" id="SMOL01000148">
    <property type="protein sequence ID" value="KAB2627703.1"/>
    <property type="molecule type" value="Genomic_DNA"/>
</dbReference>
<dbReference type="PANTHER" id="PTHR37613:SF4">
    <property type="entry name" value="DUF4378 DOMAIN-CONTAINING PROTEIN"/>
    <property type="match status" value="1"/>
</dbReference>
<reference evidence="4" key="2">
    <citation type="submission" date="2019-10" db="EMBL/GenBank/DDBJ databases">
        <title>A de novo genome assembly of a pear dwarfing rootstock.</title>
        <authorList>
            <person name="Wang F."/>
            <person name="Wang J."/>
            <person name="Li S."/>
            <person name="Zhang Y."/>
            <person name="Fang M."/>
            <person name="Ma L."/>
            <person name="Zhao Y."/>
            <person name="Jiang S."/>
        </authorList>
    </citation>
    <scope>NUCLEOTIDE SEQUENCE [LARGE SCALE GENOMIC DNA]</scope>
</reference>
<reference evidence="3 4" key="1">
    <citation type="submission" date="2019-09" db="EMBL/GenBank/DDBJ databases">
        <authorList>
            <person name="Ou C."/>
        </authorList>
    </citation>
    <scope>NUCLEOTIDE SEQUENCE [LARGE SCALE GENOMIC DNA]</scope>
    <source>
        <strain evidence="3">S2</strain>
        <tissue evidence="3">Leaf</tissue>
    </source>
</reference>
<evidence type="ECO:0000313" key="4">
    <source>
        <dbReference type="Proteomes" id="UP000327157"/>
    </source>
</evidence>
<evidence type="ECO:0000256" key="1">
    <source>
        <dbReference type="SAM" id="MobiDB-lite"/>
    </source>
</evidence>
<organism evidence="3 4">
    <name type="scientific">Pyrus ussuriensis x Pyrus communis</name>
    <dbReference type="NCBI Taxonomy" id="2448454"/>
    <lineage>
        <taxon>Eukaryota</taxon>
        <taxon>Viridiplantae</taxon>
        <taxon>Streptophyta</taxon>
        <taxon>Embryophyta</taxon>
        <taxon>Tracheophyta</taxon>
        <taxon>Spermatophyta</taxon>
        <taxon>Magnoliopsida</taxon>
        <taxon>eudicotyledons</taxon>
        <taxon>Gunneridae</taxon>
        <taxon>Pentapetalae</taxon>
        <taxon>rosids</taxon>
        <taxon>fabids</taxon>
        <taxon>Rosales</taxon>
        <taxon>Rosaceae</taxon>
        <taxon>Amygdaloideae</taxon>
        <taxon>Maleae</taxon>
        <taxon>Pyrus</taxon>
    </lineage>
</organism>
<feature type="domain" description="DUF4378" evidence="2">
    <location>
        <begin position="268"/>
        <end position="380"/>
    </location>
</feature>
<gene>
    <name evidence="3" type="ORF">D8674_032498</name>
</gene>
<dbReference type="PANTHER" id="PTHR37613">
    <property type="entry name" value="DUF4378 DOMAIN PROTEIN"/>
    <property type="match status" value="1"/>
</dbReference>
<feature type="compositionally biased region" description="Low complexity" evidence="1">
    <location>
        <begin position="37"/>
        <end position="49"/>
    </location>
</feature>
<keyword evidence="4" id="KW-1185">Reference proteome</keyword>
<protein>
    <recommendedName>
        <fullName evidence="2">DUF4378 domain-containing protein</fullName>
    </recommendedName>
</protein>
<reference evidence="3 4" key="3">
    <citation type="submission" date="2019-11" db="EMBL/GenBank/DDBJ databases">
        <title>A de novo genome assembly of a pear dwarfing rootstock.</title>
        <authorList>
            <person name="Wang F."/>
            <person name="Wang J."/>
            <person name="Li S."/>
            <person name="Zhang Y."/>
            <person name="Fang M."/>
            <person name="Ma L."/>
            <person name="Zhao Y."/>
            <person name="Jiang S."/>
        </authorList>
    </citation>
    <scope>NUCLEOTIDE SEQUENCE [LARGE SCALE GENOMIC DNA]</scope>
    <source>
        <strain evidence="3">S2</strain>
        <tissue evidence="3">Leaf</tissue>
    </source>
</reference>
<feature type="region of interest" description="Disordered" evidence="1">
    <location>
        <begin position="79"/>
        <end position="159"/>
    </location>
</feature>
<feature type="compositionally biased region" description="Basic and acidic residues" evidence="1">
    <location>
        <begin position="89"/>
        <end position="106"/>
    </location>
</feature>
<dbReference type="InterPro" id="IPR025486">
    <property type="entry name" value="DUF4378"/>
</dbReference>
<feature type="region of interest" description="Disordered" evidence="1">
    <location>
        <begin position="174"/>
        <end position="201"/>
    </location>
</feature>
<dbReference type="Pfam" id="PF14309">
    <property type="entry name" value="DUF4378"/>
    <property type="match status" value="1"/>
</dbReference>
<sequence>MASTPKPVKLAELLQEQQEPFVLEVYLFERSYLRKTSSTNSSSRITSRTSSKKLTRSSSWGNLSCHKVLRSVCNKLGSRHSETTSTKGCENREGKPNGGAETRRSSQESGGTDTFSSASSRTQYDSCSEGEKESKQEAPVSLRNKHDASSLAADATQISESCNMKERKIEWLNGQSSKIHRKQQNPVSVPEDEPPHANASSALYNNRYKLHTMSREKETSCPSTYSFNKIIEDPNLSSSLWELLFHPPLEKPRASGISEKLEPVRSSINPSPHFAKSKRVLQQKRQLLFDCVREMTENHAKKSKEQQQHNPNGFLGAEEIGKLIYEKLGSWGGKQAGHEADVNVLLELDLLGSREEWDDSYQEKREIGSEIGDAILEEIIKGIVSEE</sequence>